<name>A0A9J7BNW6_9BACT</name>
<keyword evidence="2" id="KW-1185">Reference proteome</keyword>
<dbReference type="InterPro" id="IPR021734">
    <property type="entry name" value="DUF3303"/>
</dbReference>
<dbReference type="RefSeq" id="WP_260792777.1">
    <property type="nucleotide sequence ID" value="NZ_CP093313.1"/>
</dbReference>
<sequence>MKIMSTYSLRAGCVPEAANRFISGKGTPPAGITLLGRWHKSDSSGGYALYETDDPAKLFEFAASWSDVLELHSHLVVEDDVAGPALAKIYGGK</sequence>
<dbReference type="Pfam" id="PF11746">
    <property type="entry name" value="DUF3303"/>
    <property type="match status" value="1"/>
</dbReference>
<evidence type="ECO:0000313" key="1">
    <source>
        <dbReference type="EMBL" id="UWZ83442.1"/>
    </source>
</evidence>
<accession>A0A9J7BNW6</accession>
<organism evidence="1 2">
    <name type="scientific">Occallatibacter riparius</name>
    <dbReference type="NCBI Taxonomy" id="1002689"/>
    <lineage>
        <taxon>Bacteria</taxon>
        <taxon>Pseudomonadati</taxon>
        <taxon>Acidobacteriota</taxon>
        <taxon>Terriglobia</taxon>
        <taxon>Terriglobales</taxon>
        <taxon>Acidobacteriaceae</taxon>
        <taxon>Occallatibacter</taxon>
    </lineage>
</organism>
<gene>
    <name evidence="1" type="ORF">MOP44_23105</name>
</gene>
<proteinExistence type="predicted"/>
<protein>
    <submittedName>
        <fullName evidence="1">DUF3303 domain-containing protein</fullName>
    </submittedName>
</protein>
<dbReference type="EMBL" id="CP093313">
    <property type="protein sequence ID" value="UWZ83442.1"/>
    <property type="molecule type" value="Genomic_DNA"/>
</dbReference>
<dbReference type="AlphaFoldDB" id="A0A9J7BNW6"/>
<dbReference type="KEGG" id="orp:MOP44_23105"/>
<evidence type="ECO:0000313" key="2">
    <source>
        <dbReference type="Proteomes" id="UP001059380"/>
    </source>
</evidence>
<dbReference type="Proteomes" id="UP001059380">
    <property type="component" value="Chromosome"/>
</dbReference>
<reference evidence="1" key="1">
    <citation type="submission" date="2021-04" db="EMBL/GenBank/DDBJ databases">
        <title>Phylogenetic analysis of Acidobacteriaceae.</title>
        <authorList>
            <person name="Qiu L."/>
            <person name="Zhang Q."/>
        </authorList>
    </citation>
    <scope>NUCLEOTIDE SEQUENCE</scope>
    <source>
        <strain evidence="1">DSM 25168</strain>
    </source>
</reference>